<dbReference type="InterPro" id="IPR013078">
    <property type="entry name" value="His_Pase_superF_clade-1"/>
</dbReference>
<dbReference type="SMART" id="SM00855">
    <property type="entry name" value="PGAM"/>
    <property type="match status" value="1"/>
</dbReference>
<dbReference type="EMBL" id="JBANRG010000010">
    <property type="protein sequence ID" value="KAK7463040.1"/>
    <property type="molecule type" value="Genomic_DNA"/>
</dbReference>
<evidence type="ECO:0008006" key="4">
    <source>
        <dbReference type="Google" id="ProtNLM"/>
    </source>
</evidence>
<protein>
    <recommendedName>
        <fullName evidence="4">Phosphoglycerate mutase</fullName>
    </recommendedName>
</protein>
<name>A0ABR1JMH7_9AGAR</name>
<gene>
    <name evidence="2" type="ORF">VKT23_007624</name>
</gene>
<organism evidence="2 3">
    <name type="scientific">Marasmiellus scandens</name>
    <dbReference type="NCBI Taxonomy" id="2682957"/>
    <lineage>
        <taxon>Eukaryota</taxon>
        <taxon>Fungi</taxon>
        <taxon>Dikarya</taxon>
        <taxon>Basidiomycota</taxon>
        <taxon>Agaricomycotina</taxon>
        <taxon>Agaricomycetes</taxon>
        <taxon>Agaricomycetidae</taxon>
        <taxon>Agaricales</taxon>
        <taxon>Marasmiineae</taxon>
        <taxon>Omphalotaceae</taxon>
        <taxon>Marasmiellus</taxon>
    </lineage>
</organism>
<evidence type="ECO:0000256" key="1">
    <source>
        <dbReference type="ARBA" id="ARBA00022801"/>
    </source>
</evidence>
<sequence>MLTVTFVRHGESEDNLKSLWAGWKDAPLSKLGNRQATAVGTYFQTQTLTQPSLKPHTIYASPLLRAHSTAQAIHDAQPDPKPAFIVTPDIREQHFGVAEGKPWSYYRPPGKSTEDLIKEGVYPVLYERDEKFPEGESMDDLRERAERAVRECVLPHLDVEGQDRHIILTSHGLCISELVAALMRLEVSSSEGDYRGLSNTAWARVELERSDSSYKVRVTHFNESEHLKSLHVPAVSTPDEQTDETANAEARAFFSGGAKVLENEKQSSL</sequence>
<dbReference type="Pfam" id="PF00300">
    <property type="entry name" value="His_Phos_1"/>
    <property type="match status" value="1"/>
</dbReference>
<dbReference type="PANTHER" id="PTHR46517">
    <property type="entry name" value="FRUCTOSE-2,6-BISPHOSPHATASE TIGAR"/>
    <property type="match status" value="1"/>
</dbReference>
<dbReference type="SUPFAM" id="SSF53254">
    <property type="entry name" value="Phosphoglycerate mutase-like"/>
    <property type="match status" value="1"/>
</dbReference>
<comment type="caution">
    <text evidence="2">The sequence shown here is derived from an EMBL/GenBank/DDBJ whole genome shotgun (WGS) entry which is preliminary data.</text>
</comment>
<accession>A0ABR1JMH7</accession>
<dbReference type="InterPro" id="IPR051695">
    <property type="entry name" value="Phosphoglycerate_Mutase"/>
</dbReference>
<dbReference type="InterPro" id="IPR029033">
    <property type="entry name" value="His_PPase_superfam"/>
</dbReference>
<dbReference type="PANTHER" id="PTHR46517:SF1">
    <property type="entry name" value="FRUCTOSE-2,6-BISPHOSPHATASE TIGAR"/>
    <property type="match status" value="1"/>
</dbReference>
<evidence type="ECO:0000313" key="3">
    <source>
        <dbReference type="Proteomes" id="UP001498398"/>
    </source>
</evidence>
<keyword evidence="1" id="KW-0378">Hydrolase</keyword>
<keyword evidence="3" id="KW-1185">Reference proteome</keyword>
<proteinExistence type="predicted"/>
<evidence type="ECO:0000313" key="2">
    <source>
        <dbReference type="EMBL" id="KAK7463040.1"/>
    </source>
</evidence>
<dbReference type="Proteomes" id="UP001498398">
    <property type="component" value="Unassembled WGS sequence"/>
</dbReference>
<reference evidence="2 3" key="1">
    <citation type="submission" date="2024-01" db="EMBL/GenBank/DDBJ databases">
        <title>A draft genome for the cacao thread blight pathogen Marasmiellus scandens.</title>
        <authorList>
            <person name="Baruah I.K."/>
            <person name="Leung J."/>
            <person name="Bukari Y."/>
            <person name="Amoako-Attah I."/>
            <person name="Meinhardt L.W."/>
            <person name="Bailey B.A."/>
            <person name="Cohen S.P."/>
        </authorList>
    </citation>
    <scope>NUCLEOTIDE SEQUENCE [LARGE SCALE GENOMIC DNA]</scope>
    <source>
        <strain evidence="2 3">GH-19</strain>
    </source>
</reference>
<dbReference type="Gene3D" id="3.40.50.1240">
    <property type="entry name" value="Phosphoglycerate mutase-like"/>
    <property type="match status" value="1"/>
</dbReference>
<dbReference type="CDD" id="cd07067">
    <property type="entry name" value="HP_PGM_like"/>
    <property type="match status" value="1"/>
</dbReference>